<dbReference type="EMBL" id="CM017713">
    <property type="protein sequence ID" value="TYG37584.1"/>
    <property type="molecule type" value="Genomic_DNA"/>
</dbReference>
<protein>
    <submittedName>
        <fullName evidence="1">Uncharacterized protein</fullName>
    </submittedName>
</protein>
<name>A0A5D1ZY81_GOSDA</name>
<sequence>MGRCREEANGIGKRYMHQLRFHGFMVFCFSAAEVEWLNKLQNHWRELLYGIRKGVEAPNIAAGKKEVHRNYKNAVN</sequence>
<evidence type="ECO:0000313" key="1">
    <source>
        <dbReference type="EMBL" id="TYG37584.1"/>
    </source>
</evidence>
<gene>
    <name evidence="1" type="ORF">ES288_D13G153100v1</name>
</gene>
<reference evidence="1 2" key="1">
    <citation type="submission" date="2019-06" db="EMBL/GenBank/DDBJ databases">
        <title>WGS assembly of Gossypium darwinii.</title>
        <authorList>
            <person name="Chen Z.J."/>
            <person name="Sreedasyam A."/>
            <person name="Ando A."/>
            <person name="Song Q."/>
            <person name="De L."/>
            <person name="Hulse-Kemp A."/>
            <person name="Ding M."/>
            <person name="Ye W."/>
            <person name="Kirkbride R."/>
            <person name="Jenkins J."/>
            <person name="Plott C."/>
            <person name="Lovell J."/>
            <person name="Lin Y.-M."/>
            <person name="Vaughn R."/>
            <person name="Liu B."/>
            <person name="Li W."/>
            <person name="Simpson S."/>
            <person name="Scheffler B."/>
            <person name="Saski C."/>
            <person name="Grover C."/>
            <person name="Hu G."/>
            <person name="Conover J."/>
            <person name="Carlson J."/>
            <person name="Shu S."/>
            <person name="Boston L."/>
            <person name="Williams M."/>
            <person name="Peterson D."/>
            <person name="Mcgee K."/>
            <person name="Jones D."/>
            <person name="Wendel J."/>
            <person name="Stelly D."/>
            <person name="Grimwood J."/>
            <person name="Schmutz J."/>
        </authorList>
    </citation>
    <scope>NUCLEOTIDE SEQUENCE [LARGE SCALE GENOMIC DNA]</scope>
    <source>
        <strain evidence="1">1808015.09</strain>
    </source>
</reference>
<proteinExistence type="predicted"/>
<keyword evidence="2" id="KW-1185">Reference proteome</keyword>
<dbReference type="AlphaFoldDB" id="A0A5D1ZY81"/>
<dbReference type="Proteomes" id="UP000323506">
    <property type="component" value="Chromosome D13"/>
</dbReference>
<organism evidence="1 2">
    <name type="scientific">Gossypium darwinii</name>
    <name type="common">Darwin's cotton</name>
    <name type="synonym">Gossypium barbadense var. darwinii</name>
    <dbReference type="NCBI Taxonomy" id="34276"/>
    <lineage>
        <taxon>Eukaryota</taxon>
        <taxon>Viridiplantae</taxon>
        <taxon>Streptophyta</taxon>
        <taxon>Embryophyta</taxon>
        <taxon>Tracheophyta</taxon>
        <taxon>Spermatophyta</taxon>
        <taxon>Magnoliopsida</taxon>
        <taxon>eudicotyledons</taxon>
        <taxon>Gunneridae</taxon>
        <taxon>Pentapetalae</taxon>
        <taxon>rosids</taxon>
        <taxon>malvids</taxon>
        <taxon>Malvales</taxon>
        <taxon>Malvaceae</taxon>
        <taxon>Malvoideae</taxon>
        <taxon>Gossypium</taxon>
    </lineage>
</organism>
<accession>A0A5D1ZY81</accession>
<evidence type="ECO:0000313" key="2">
    <source>
        <dbReference type="Proteomes" id="UP000323506"/>
    </source>
</evidence>